<evidence type="ECO:0000256" key="1">
    <source>
        <dbReference type="ARBA" id="ARBA00004651"/>
    </source>
</evidence>
<protein>
    <submittedName>
        <fullName evidence="9">Glycosyltransferase 87 family protein</fullName>
    </submittedName>
</protein>
<dbReference type="RefSeq" id="WP_380586958.1">
    <property type="nucleotide sequence ID" value="NZ_JBHSQJ010000103.1"/>
</dbReference>
<keyword evidence="4 8" id="KW-0812">Transmembrane</keyword>
<sequence length="436" mass="47632">MSFLGGAGVGARTARIREVWRGDRFLRRLTLFALFSLVAYAIVRHFIHTSMVDMLVYRAEGAAVVHGDDLYRLRTHGNLPATYPAFAALLFTPFAFLPVGFLRVAVTCANLVLLGYLAVLSCRLVGWPGPERRPHAAVAAVGFGVWLEPVYTTLRYGQINLLIAVLVLADVIRADRNRFAGIGLGIAAGLKVTPWFFIVYLLLTGRFRTAGRAVVSFLATIAVGAAFLPGASWGFWTKYLYQTRRVGKEYIVDNQSVRGMVDRILHTTHAGISVTLLAGLVAVGGLALAVLLVRRPVALRRPQAWSVVCCAVTMLLISPISWTHHWVWCVPLLVLLAAEAAEERARLVRPRRWRVVLAAVGLAFCANSMWLVPHKGPRDLAVPAWLQAFAAPYPLLGLALLGLGGWRYLRRARPLLPPGGGLARVPEQASSRVGVG</sequence>
<evidence type="ECO:0000256" key="4">
    <source>
        <dbReference type="ARBA" id="ARBA00022692"/>
    </source>
</evidence>
<organism evidence="9 10">
    <name type="scientific">Streptacidiphilus monticola</name>
    <dbReference type="NCBI Taxonomy" id="2161674"/>
    <lineage>
        <taxon>Bacteria</taxon>
        <taxon>Bacillati</taxon>
        <taxon>Actinomycetota</taxon>
        <taxon>Actinomycetes</taxon>
        <taxon>Kitasatosporales</taxon>
        <taxon>Streptomycetaceae</taxon>
        <taxon>Streptacidiphilus</taxon>
    </lineage>
</organism>
<comment type="subcellular location">
    <subcellularLocation>
        <location evidence="1">Cell membrane</location>
        <topology evidence="1">Multi-pass membrane protein</topology>
    </subcellularLocation>
</comment>
<feature type="transmembrane region" description="Helical" evidence="8">
    <location>
        <begin position="270"/>
        <end position="292"/>
    </location>
</feature>
<dbReference type="InterPro" id="IPR018584">
    <property type="entry name" value="GT87"/>
</dbReference>
<name>A0ABW1G8P6_9ACTN</name>
<feature type="transmembrane region" description="Helical" evidence="8">
    <location>
        <begin position="81"/>
        <end position="102"/>
    </location>
</feature>
<feature type="transmembrane region" description="Helical" evidence="8">
    <location>
        <begin position="25"/>
        <end position="47"/>
    </location>
</feature>
<dbReference type="Pfam" id="PF09594">
    <property type="entry name" value="GT87"/>
    <property type="match status" value="1"/>
</dbReference>
<gene>
    <name evidence="9" type="ORF">ACFP3V_23690</name>
</gene>
<comment type="similarity">
    <text evidence="7">Belongs to the glycosyltransferase 87 family.</text>
</comment>
<dbReference type="Proteomes" id="UP001596174">
    <property type="component" value="Unassembled WGS sequence"/>
</dbReference>
<feature type="transmembrane region" description="Helical" evidence="8">
    <location>
        <begin position="158"/>
        <end position="174"/>
    </location>
</feature>
<feature type="transmembrane region" description="Helical" evidence="8">
    <location>
        <begin position="353"/>
        <end position="372"/>
    </location>
</feature>
<keyword evidence="6 8" id="KW-0472">Membrane</keyword>
<reference evidence="10" key="1">
    <citation type="journal article" date="2019" name="Int. J. Syst. Evol. Microbiol.">
        <title>The Global Catalogue of Microorganisms (GCM) 10K type strain sequencing project: providing services to taxonomists for standard genome sequencing and annotation.</title>
        <authorList>
            <consortium name="The Broad Institute Genomics Platform"/>
            <consortium name="The Broad Institute Genome Sequencing Center for Infectious Disease"/>
            <person name="Wu L."/>
            <person name="Ma J."/>
        </authorList>
    </citation>
    <scope>NUCLEOTIDE SEQUENCE [LARGE SCALE GENOMIC DNA]</scope>
    <source>
        <strain evidence="10">JCM 4816</strain>
    </source>
</reference>
<accession>A0ABW1G8P6</accession>
<evidence type="ECO:0000256" key="8">
    <source>
        <dbReference type="SAM" id="Phobius"/>
    </source>
</evidence>
<evidence type="ECO:0000313" key="9">
    <source>
        <dbReference type="EMBL" id="MFC5910211.1"/>
    </source>
</evidence>
<feature type="transmembrane region" description="Helical" evidence="8">
    <location>
        <begin position="180"/>
        <end position="203"/>
    </location>
</feature>
<evidence type="ECO:0000313" key="10">
    <source>
        <dbReference type="Proteomes" id="UP001596174"/>
    </source>
</evidence>
<comment type="caution">
    <text evidence="9">The sequence shown here is derived from an EMBL/GenBank/DDBJ whole genome shotgun (WGS) entry which is preliminary data.</text>
</comment>
<proteinExistence type="inferred from homology"/>
<evidence type="ECO:0000256" key="5">
    <source>
        <dbReference type="ARBA" id="ARBA00022989"/>
    </source>
</evidence>
<keyword evidence="10" id="KW-1185">Reference proteome</keyword>
<feature type="transmembrane region" description="Helical" evidence="8">
    <location>
        <begin position="109"/>
        <end position="128"/>
    </location>
</feature>
<keyword evidence="3" id="KW-0808">Transferase</keyword>
<evidence type="ECO:0000256" key="7">
    <source>
        <dbReference type="ARBA" id="ARBA00024033"/>
    </source>
</evidence>
<feature type="transmembrane region" description="Helical" evidence="8">
    <location>
        <begin position="215"/>
        <end position="236"/>
    </location>
</feature>
<evidence type="ECO:0000256" key="2">
    <source>
        <dbReference type="ARBA" id="ARBA00022475"/>
    </source>
</evidence>
<evidence type="ECO:0000256" key="3">
    <source>
        <dbReference type="ARBA" id="ARBA00022679"/>
    </source>
</evidence>
<feature type="transmembrane region" description="Helical" evidence="8">
    <location>
        <begin position="384"/>
        <end position="406"/>
    </location>
</feature>
<dbReference type="EMBL" id="JBHSQJ010000103">
    <property type="protein sequence ID" value="MFC5910211.1"/>
    <property type="molecule type" value="Genomic_DNA"/>
</dbReference>
<evidence type="ECO:0000256" key="6">
    <source>
        <dbReference type="ARBA" id="ARBA00023136"/>
    </source>
</evidence>
<keyword evidence="2" id="KW-1003">Cell membrane</keyword>
<keyword evidence="5 8" id="KW-1133">Transmembrane helix</keyword>